<dbReference type="GO" id="GO:0008998">
    <property type="term" value="F:ribonucleoside-triphosphate reductase (thioredoxin) activity"/>
    <property type="evidence" value="ECO:0007669"/>
    <property type="project" value="InterPro"/>
</dbReference>
<sequence>MKISVLGQISQSEIDGIIREEKERYVLKGKELAEISIIEISSEELEIRSRAKSNIKRVRRITGYLSTLDRFNDSKQAELSDRVIHG</sequence>
<evidence type="ECO:0000313" key="2">
    <source>
        <dbReference type="Proteomes" id="UP000183997"/>
    </source>
</evidence>
<evidence type="ECO:0000313" key="1">
    <source>
        <dbReference type="EMBL" id="SHL05090.1"/>
    </source>
</evidence>
<reference evidence="2" key="1">
    <citation type="submission" date="2016-11" db="EMBL/GenBank/DDBJ databases">
        <authorList>
            <person name="Varghese N."/>
            <person name="Submissions S."/>
        </authorList>
    </citation>
    <scope>NUCLEOTIDE SEQUENCE [LARGE SCALE GENOMIC DNA]</scope>
    <source>
        <strain evidence="2">DSM 10349</strain>
    </source>
</reference>
<gene>
    <name evidence="1" type="ORF">SAMN02745123_04024</name>
</gene>
<keyword evidence="2" id="KW-1185">Reference proteome</keyword>
<protein>
    <submittedName>
        <fullName evidence="1">Anaerobic ribonucleoside-triphosphate reductase</fullName>
    </submittedName>
</protein>
<name>A0A1M6XGD4_9FIRM</name>
<dbReference type="AlphaFoldDB" id="A0A1M6XGD4"/>
<dbReference type="Pfam" id="PF13597">
    <property type="entry name" value="NRDD"/>
    <property type="match status" value="1"/>
</dbReference>
<accession>A0A1M6XGD4</accession>
<proteinExistence type="predicted"/>
<dbReference type="OrthoDB" id="3173988at2"/>
<dbReference type="EMBL" id="FRAR01000047">
    <property type="protein sequence ID" value="SHL05090.1"/>
    <property type="molecule type" value="Genomic_DNA"/>
</dbReference>
<dbReference type="InterPro" id="IPR012833">
    <property type="entry name" value="NrdD"/>
</dbReference>
<dbReference type="Proteomes" id="UP000183997">
    <property type="component" value="Unassembled WGS sequence"/>
</dbReference>
<organism evidence="1 2">
    <name type="scientific">Desulforamulus aeronauticus DSM 10349</name>
    <dbReference type="NCBI Taxonomy" id="1121421"/>
    <lineage>
        <taxon>Bacteria</taxon>
        <taxon>Bacillati</taxon>
        <taxon>Bacillota</taxon>
        <taxon>Clostridia</taxon>
        <taxon>Eubacteriales</taxon>
        <taxon>Peptococcaceae</taxon>
        <taxon>Desulforamulus</taxon>
    </lineage>
</organism>
<dbReference type="GO" id="GO:0006260">
    <property type="term" value="P:DNA replication"/>
    <property type="evidence" value="ECO:0007669"/>
    <property type="project" value="InterPro"/>
</dbReference>
<dbReference type="STRING" id="1121421.SAMN02745123_04024"/>